<comment type="function">
    <text evidence="4">Has an important function as a repair enzyme for proteins that have been inactivated by oxidation. Catalyzes the reversible oxidation-reduction of methionine sulfoxide in proteins to methionine.</text>
</comment>
<dbReference type="GO" id="GO:0033744">
    <property type="term" value="F:L-methionine:thioredoxin-disulfide S-oxidoreductase activity"/>
    <property type="evidence" value="ECO:0007669"/>
    <property type="project" value="RHEA"/>
</dbReference>
<dbReference type="AlphaFoldDB" id="A0A031JLQ7"/>
<evidence type="ECO:0000256" key="3">
    <source>
        <dbReference type="ARBA" id="ARBA00048782"/>
    </source>
</evidence>
<dbReference type="eggNOG" id="COG0225">
    <property type="taxonomic scope" value="Bacteria"/>
</dbReference>
<dbReference type="PANTHER" id="PTHR43774">
    <property type="entry name" value="PEPTIDE METHIONINE SULFOXIDE REDUCTASE"/>
    <property type="match status" value="1"/>
</dbReference>
<organism evidence="6 7">
    <name type="scientific">Novosphingobium resinovorum</name>
    <dbReference type="NCBI Taxonomy" id="158500"/>
    <lineage>
        <taxon>Bacteria</taxon>
        <taxon>Pseudomonadati</taxon>
        <taxon>Pseudomonadota</taxon>
        <taxon>Alphaproteobacteria</taxon>
        <taxon>Sphingomonadales</taxon>
        <taxon>Sphingomonadaceae</taxon>
        <taxon>Novosphingobium</taxon>
    </lineage>
</organism>
<evidence type="ECO:0000313" key="7">
    <source>
        <dbReference type="Proteomes" id="UP000024329"/>
    </source>
</evidence>
<dbReference type="Pfam" id="PF01625">
    <property type="entry name" value="PMSR"/>
    <property type="match status" value="1"/>
</dbReference>
<dbReference type="EMBL" id="JFYZ01000035">
    <property type="protein sequence ID" value="EZP76612.1"/>
    <property type="molecule type" value="Genomic_DNA"/>
</dbReference>
<evidence type="ECO:0000259" key="5">
    <source>
        <dbReference type="Pfam" id="PF01625"/>
    </source>
</evidence>
<evidence type="ECO:0000313" key="6">
    <source>
        <dbReference type="EMBL" id="EZP76612.1"/>
    </source>
</evidence>
<dbReference type="EC" id="1.8.4.11" evidence="4"/>
<dbReference type="PATRIC" id="fig|158500.4.peg.4570"/>
<proteinExistence type="inferred from homology"/>
<comment type="catalytic activity">
    <reaction evidence="3 4">
        <text>[thioredoxin]-disulfide + L-methionine + H2O = L-methionine (S)-S-oxide + [thioredoxin]-dithiol</text>
        <dbReference type="Rhea" id="RHEA:19993"/>
        <dbReference type="Rhea" id="RHEA-COMP:10698"/>
        <dbReference type="Rhea" id="RHEA-COMP:10700"/>
        <dbReference type="ChEBI" id="CHEBI:15377"/>
        <dbReference type="ChEBI" id="CHEBI:29950"/>
        <dbReference type="ChEBI" id="CHEBI:50058"/>
        <dbReference type="ChEBI" id="CHEBI:57844"/>
        <dbReference type="ChEBI" id="CHEBI:58772"/>
        <dbReference type="EC" id="1.8.4.11"/>
    </reaction>
</comment>
<protein>
    <recommendedName>
        <fullName evidence="4">Peptide methionine sulfoxide reductase MsrA</fullName>
        <shortName evidence="4">Protein-methionine-S-oxide reductase</shortName>
        <ecNumber evidence="4">1.8.4.11</ecNumber>
    </recommendedName>
    <alternativeName>
        <fullName evidence="4">Peptide-methionine (S)-S-oxide reductase</fullName>
        <shortName evidence="4">Peptide Met(O) reductase</shortName>
    </alternativeName>
</protein>
<comment type="similarity">
    <text evidence="4">Belongs to the MsrA Met sulfoxide reductase family.</text>
</comment>
<dbReference type="NCBIfam" id="TIGR00401">
    <property type="entry name" value="msrA"/>
    <property type="match status" value="1"/>
</dbReference>
<dbReference type="SUPFAM" id="SSF55068">
    <property type="entry name" value="Peptide methionine sulfoxide reductase"/>
    <property type="match status" value="1"/>
</dbReference>
<dbReference type="PANTHER" id="PTHR43774:SF1">
    <property type="entry name" value="PEPTIDE METHIONINE SULFOXIDE REDUCTASE MSRA 2"/>
    <property type="match status" value="1"/>
</dbReference>
<evidence type="ECO:0000256" key="4">
    <source>
        <dbReference type="HAMAP-Rule" id="MF_01401"/>
    </source>
</evidence>
<dbReference type="GO" id="GO:0008113">
    <property type="term" value="F:peptide-methionine (S)-S-oxide reductase activity"/>
    <property type="evidence" value="ECO:0007669"/>
    <property type="project" value="UniProtKB-UniRule"/>
</dbReference>
<dbReference type="Gene3D" id="3.30.1060.10">
    <property type="entry name" value="Peptide methionine sulphoxide reductase MsrA"/>
    <property type="match status" value="1"/>
</dbReference>
<name>A0A031JLQ7_9SPHN</name>
<reference evidence="6 7" key="1">
    <citation type="submission" date="2014-03" db="EMBL/GenBank/DDBJ databases">
        <title>Whole genome sequence of Novosphingobium resinovorum KF1.</title>
        <authorList>
            <person name="Gan H.M."/>
            <person name="Gan H.Y."/>
            <person name="Chew T.H."/>
            <person name="Savka M.A."/>
        </authorList>
    </citation>
    <scope>NUCLEOTIDE SEQUENCE [LARGE SCALE GENOMIC DNA]</scope>
    <source>
        <strain evidence="6 7">KF1</strain>
    </source>
</reference>
<sequence length="246" mass="26252">MNRIANTAMIVVTVAGTVAGFAALLRESSVEAASSQAVFRIPPPAFETPEAGKRETAVFAGGCFWGVQGVFQHVRGVSSAISGYAGGDRGSAHYAVVSRGGTGHAEAVKVTYDARQVSYGQLLHVFFSVVADPTTLNAQGPDRGTQYRSALFPLSPGQRATADRYIAQLGKTSAWKRPIVTSVEPFKGFYPAEGYHQDYLTLHPDSAYIRRNDLPKVAALKATFPALYRSSPVLVSARGASPSQER</sequence>
<gene>
    <name evidence="6" type="primary">msrA_2</name>
    <name evidence="4" type="synonym">msrA</name>
    <name evidence="6" type="ORF">BV97_04495</name>
</gene>
<keyword evidence="1 4" id="KW-0560">Oxidoreductase</keyword>
<dbReference type="InterPro" id="IPR002569">
    <property type="entry name" value="Met_Sox_Rdtase_MsrA_dom"/>
</dbReference>
<feature type="domain" description="Peptide methionine sulphoxide reductase MsrA" evidence="5">
    <location>
        <begin position="56"/>
        <end position="208"/>
    </location>
</feature>
<dbReference type="InterPro" id="IPR036509">
    <property type="entry name" value="Met_Sox_Rdtase_MsrA_sf"/>
</dbReference>
<comment type="caution">
    <text evidence="6">The sequence shown here is derived from an EMBL/GenBank/DDBJ whole genome shotgun (WGS) entry which is preliminary data.</text>
</comment>
<comment type="catalytic activity">
    <reaction evidence="2 4">
        <text>L-methionyl-[protein] + [thioredoxin]-disulfide + H2O = L-methionyl-(S)-S-oxide-[protein] + [thioredoxin]-dithiol</text>
        <dbReference type="Rhea" id="RHEA:14217"/>
        <dbReference type="Rhea" id="RHEA-COMP:10698"/>
        <dbReference type="Rhea" id="RHEA-COMP:10700"/>
        <dbReference type="Rhea" id="RHEA-COMP:12313"/>
        <dbReference type="Rhea" id="RHEA-COMP:12315"/>
        <dbReference type="ChEBI" id="CHEBI:15377"/>
        <dbReference type="ChEBI" id="CHEBI:16044"/>
        <dbReference type="ChEBI" id="CHEBI:29950"/>
        <dbReference type="ChEBI" id="CHEBI:44120"/>
        <dbReference type="ChEBI" id="CHEBI:50058"/>
        <dbReference type="EC" id="1.8.4.11"/>
    </reaction>
</comment>
<feature type="active site" evidence="4">
    <location>
        <position position="63"/>
    </location>
</feature>
<accession>A0A031JLQ7</accession>
<dbReference type="HAMAP" id="MF_01401">
    <property type="entry name" value="MsrA"/>
    <property type="match status" value="1"/>
</dbReference>
<evidence type="ECO:0000256" key="1">
    <source>
        <dbReference type="ARBA" id="ARBA00023002"/>
    </source>
</evidence>
<dbReference type="Proteomes" id="UP000024329">
    <property type="component" value="Unassembled WGS sequence"/>
</dbReference>
<evidence type="ECO:0000256" key="2">
    <source>
        <dbReference type="ARBA" id="ARBA00047806"/>
    </source>
</evidence>
<dbReference type="RefSeq" id="WP_008831416.1">
    <property type="nucleotide sequence ID" value="NZ_CP128491.1"/>
</dbReference>